<dbReference type="Proteomes" id="UP001438707">
    <property type="component" value="Unassembled WGS sequence"/>
</dbReference>
<keyword evidence="3" id="KW-0964">Secreted</keyword>
<dbReference type="GO" id="GO:0019441">
    <property type="term" value="P:L-tryptophan catabolic process to kynurenine"/>
    <property type="evidence" value="ECO:0007669"/>
    <property type="project" value="InterPro"/>
</dbReference>
<accession>A0AAW1RBZ3</accession>
<comment type="subcellular location">
    <subcellularLocation>
        <location evidence="1">Secreted</location>
        <location evidence="1">Extracellular space</location>
        <location evidence="1">Extracellular matrix</location>
    </subcellularLocation>
</comment>
<dbReference type="PANTHER" id="PTHR31118:SF12">
    <property type="entry name" value="CYCLASE-LIKE PROTEIN 2"/>
    <property type="match status" value="1"/>
</dbReference>
<reference evidence="4 5" key="1">
    <citation type="journal article" date="2024" name="Nat. Commun.">
        <title>Phylogenomics reveals the evolutionary origins of lichenization in chlorophyte algae.</title>
        <authorList>
            <person name="Puginier C."/>
            <person name="Libourel C."/>
            <person name="Otte J."/>
            <person name="Skaloud P."/>
            <person name="Haon M."/>
            <person name="Grisel S."/>
            <person name="Petersen M."/>
            <person name="Berrin J.G."/>
            <person name="Delaux P.M."/>
            <person name="Dal Grande F."/>
            <person name="Keller J."/>
        </authorList>
    </citation>
    <scope>NUCLEOTIDE SEQUENCE [LARGE SCALE GENOMIC DNA]</scope>
    <source>
        <strain evidence="4 5">SAG 2145</strain>
    </source>
</reference>
<keyword evidence="3" id="KW-0272">Extracellular matrix</keyword>
<dbReference type="InterPro" id="IPR007325">
    <property type="entry name" value="KFase/CYL"/>
</dbReference>
<proteinExistence type="inferred from homology"/>
<evidence type="ECO:0000256" key="2">
    <source>
        <dbReference type="ARBA" id="ARBA00007865"/>
    </source>
</evidence>
<dbReference type="SUPFAM" id="SSF102198">
    <property type="entry name" value="Putative cyclase"/>
    <property type="match status" value="1"/>
</dbReference>
<dbReference type="PANTHER" id="PTHR31118">
    <property type="entry name" value="CYCLASE-LIKE PROTEIN 2"/>
    <property type="match status" value="1"/>
</dbReference>
<comment type="caution">
    <text evidence="4">The sequence shown here is derived from an EMBL/GenBank/DDBJ whole genome shotgun (WGS) entry which is preliminary data.</text>
</comment>
<keyword evidence="5" id="KW-1185">Reference proteome</keyword>
<dbReference type="Pfam" id="PF04199">
    <property type="entry name" value="Cyclase"/>
    <property type="match status" value="1"/>
</dbReference>
<evidence type="ECO:0000313" key="4">
    <source>
        <dbReference type="EMBL" id="KAK9831070.1"/>
    </source>
</evidence>
<dbReference type="Gene3D" id="3.50.30.50">
    <property type="entry name" value="Putative cyclase"/>
    <property type="match status" value="1"/>
</dbReference>
<name>A0AAW1RBZ3_9CHLO</name>
<evidence type="ECO:0000256" key="1">
    <source>
        <dbReference type="ARBA" id="ARBA00004498"/>
    </source>
</evidence>
<protein>
    <recommendedName>
        <fullName evidence="6">Cyclase</fullName>
    </recommendedName>
</protein>
<comment type="similarity">
    <text evidence="2">Belongs to the Cyclase 1 superfamily.</text>
</comment>
<organism evidence="4 5">
    <name type="scientific">Apatococcus lobatus</name>
    <dbReference type="NCBI Taxonomy" id="904363"/>
    <lineage>
        <taxon>Eukaryota</taxon>
        <taxon>Viridiplantae</taxon>
        <taxon>Chlorophyta</taxon>
        <taxon>core chlorophytes</taxon>
        <taxon>Trebouxiophyceae</taxon>
        <taxon>Chlorellales</taxon>
        <taxon>Chlorellaceae</taxon>
        <taxon>Apatococcus</taxon>
    </lineage>
</organism>
<evidence type="ECO:0000313" key="5">
    <source>
        <dbReference type="Proteomes" id="UP001438707"/>
    </source>
</evidence>
<dbReference type="InterPro" id="IPR037175">
    <property type="entry name" value="KFase_sf"/>
</dbReference>
<dbReference type="AlphaFoldDB" id="A0AAW1RBZ3"/>
<sequence length="170" mass="18496">MHTHLATHLDAPSHFLQDHLESGRGVEALDLTALNGPALVIQVPSGSNITDEVMQGLHLPKGIKRLILKTDNTARGLMHQTPFHSDYTAMDSSGAEWLVTNTEIKLIGIDYLSIAMFDDLTQTHEVLLQKLVIPVEGLVLDGVPEGIHNVHCLPLLLEGSDGAPCRCILM</sequence>
<gene>
    <name evidence="4" type="ORF">WJX74_002120</name>
</gene>
<dbReference type="GO" id="GO:0004061">
    <property type="term" value="F:arylformamidase activity"/>
    <property type="evidence" value="ECO:0007669"/>
    <property type="project" value="InterPro"/>
</dbReference>
<evidence type="ECO:0008006" key="6">
    <source>
        <dbReference type="Google" id="ProtNLM"/>
    </source>
</evidence>
<dbReference type="EMBL" id="JALJOS010000014">
    <property type="protein sequence ID" value="KAK9831070.1"/>
    <property type="molecule type" value="Genomic_DNA"/>
</dbReference>
<evidence type="ECO:0000256" key="3">
    <source>
        <dbReference type="ARBA" id="ARBA00022530"/>
    </source>
</evidence>